<dbReference type="InterPro" id="IPR027589">
    <property type="entry name" value="Choice_anch_B"/>
</dbReference>
<dbReference type="GO" id="GO:0005576">
    <property type="term" value="C:extracellular region"/>
    <property type="evidence" value="ECO:0007669"/>
    <property type="project" value="TreeGrafter"/>
</dbReference>
<evidence type="ECO:0000259" key="2">
    <source>
        <dbReference type="PROSITE" id="PS50060"/>
    </source>
</evidence>
<dbReference type="InterPro" id="IPR013211">
    <property type="entry name" value="LVIVD"/>
</dbReference>
<dbReference type="RefSeq" id="WP_145196228.1">
    <property type="nucleotide sequence ID" value="NZ_CP036434.1"/>
</dbReference>
<dbReference type="Gene3D" id="2.60.120.260">
    <property type="entry name" value="Galactose-binding domain-like"/>
    <property type="match status" value="1"/>
</dbReference>
<keyword evidence="4" id="KW-1185">Reference proteome</keyword>
<feature type="chain" id="PRO_5022031277" evidence="1">
    <location>
        <begin position="33"/>
        <end position="859"/>
    </location>
</feature>
<name>A0A518EQ61_9BACT</name>
<dbReference type="NCBIfam" id="TIGR04312">
    <property type="entry name" value="choice_anch_B"/>
    <property type="match status" value="1"/>
</dbReference>
<accession>A0A518EQ61</accession>
<protein>
    <submittedName>
        <fullName evidence="3">LVIVD repeat protein</fullName>
    </submittedName>
</protein>
<dbReference type="AlphaFoldDB" id="A0A518EQ61"/>
<proteinExistence type="predicted"/>
<dbReference type="OrthoDB" id="9815940at2"/>
<organism evidence="3 4">
    <name type="scientific">Saltatorellus ferox</name>
    <dbReference type="NCBI Taxonomy" id="2528018"/>
    <lineage>
        <taxon>Bacteria</taxon>
        <taxon>Pseudomonadati</taxon>
        <taxon>Planctomycetota</taxon>
        <taxon>Planctomycetia</taxon>
        <taxon>Planctomycetia incertae sedis</taxon>
        <taxon>Saltatorellus</taxon>
    </lineage>
</organism>
<dbReference type="SUPFAM" id="SSF51004">
    <property type="entry name" value="C-terminal (heme d1) domain of cytochrome cd1-nitrite reductase"/>
    <property type="match status" value="1"/>
</dbReference>
<reference evidence="3 4" key="1">
    <citation type="submission" date="2019-02" db="EMBL/GenBank/DDBJ databases">
        <title>Deep-cultivation of Planctomycetes and their phenomic and genomic characterization uncovers novel biology.</title>
        <authorList>
            <person name="Wiegand S."/>
            <person name="Jogler M."/>
            <person name="Boedeker C."/>
            <person name="Pinto D."/>
            <person name="Vollmers J."/>
            <person name="Rivas-Marin E."/>
            <person name="Kohn T."/>
            <person name="Peeters S.H."/>
            <person name="Heuer A."/>
            <person name="Rast P."/>
            <person name="Oberbeckmann S."/>
            <person name="Bunk B."/>
            <person name="Jeske O."/>
            <person name="Meyerdierks A."/>
            <person name="Storesund J.E."/>
            <person name="Kallscheuer N."/>
            <person name="Luecker S."/>
            <person name="Lage O.M."/>
            <person name="Pohl T."/>
            <person name="Merkel B.J."/>
            <person name="Hornburger P."/>
            <person name="Mueller R.-W."/>
            <person name="Bruemmer F."/>
            <person name="Labrenz M."/>
            <person name="Spormann A.M."/>
            <person name="Op den Camp H."/>
            <person name="Overmann J."/>
            <person name="Amann R."/>
            <person name="Jetten M.S.M."/>
            <person name="Mascher T."/>
            <person name="Medema M.H."/>
            <person name="Devos D.P."/>
            <person name="Kaster A.-K."/>
            <person name="Ovreas L."/>
            <person name="Rohde M."/>
            <person name="Galperin M.Y."/>
            <person name="Jogler C."/>
        </authorList>
    </citation>
    <scope>NUCLEOTIDE SEQUENCE [LARGE SCALE GENOMIC DNA]</scope>
    <source>
        <strain evidence="3 4">Poly30</strain>
    </source>
</reference>
<sequence length="859" mass="90901" precursor="true">MSPFAPGSLRSLSMLTGTVALFVGTIAPAAAASPLPPHEDDPKIFDRRPAIQGTGFRRGAQSAERGSAAAGGLEFAAQGVRLESWLTLGDLGGANDSGNDCWGYVSPSGREYALIGTSNATVIVEVTDPANAQVIERIDGPSSLWRDVKVYRDRAYAVSEGGSGIQVINLSNVDAGVVTLENTITGQGTNATHNVVIDEVSGYLYRTGGAGNGLRIYSLANPGSPQFVGSWNSRYVHDAQVVTYTSGPYAGRQIAYCCSGFNNGSGDTGLSVLDVTNKSNIQSLSQVAYPDRRYSHQGWLSADRTRFYLGDELDERGGINTTVTRVFDVSNPSNVTFTGSFDNGVSSISHNMYERDGYLYQANYTSGLRIFDIASSPDNPEEIAFFDTAPDLTAESFNGLWSCYPNFPSGTVIGSDLERGLFVWTVDPLRVDVNTVQLETVDSAGEAVTVQIDEFTAGSLDAASAKLIVETGAGTLDVALAPTGAPGEFTASIPGYVCGTEVSWYVSALTTSGVESTYPKYAPAWPFVSYVGTALTTVREDDMQDAAGWVGGLPGDTALRGAWVLDAPIGTDAEPSSDHSEDGRRCWFTAQGQIANNSDADVDFGFTTLLTPIFDMSQLAYPTLEYYRWYSNNVGQNPPDDLFLIEISNDAGATWQTLEAIGPLGPGTSGGWIRSSVLVPEVIVPTSQMQLRFIASDTGNTNIVEAAIDDFRIIDAICGDPVGTAYCAAEPNSSGGTGEIAAEGSAFLTRNDLQLVASGLPTSQTGFFVVSSAQAFVPAVGGSQGNLCVGANTGRYLAQVGNSGTTGEIRLIVDSGAIPQPMSTVGTLPGDTWNFQCWHRDANPMPTSNFTRGYSVTFR</sequence>
<dbReference type="InterPro" id="IPR011048">
    <property type="entry name" value="Haem_d1_sf"/>
</dbReference>
<evidence type="ECO:0000256" key="1">
    <source>
        <dbReference type="SAM" id="SignalP"/>
    </source>
</evidence>
<dbReference type="Proteomes" id="UP000320390">
    <property type="component" value="Chromosome"/>
</dbReference>
<dbReference type="PANTHER" id="PTHR38787:SF3">
    <property type="entry name" value="REGULATORY P DOMAIN-CONTAINING PROTEIN"/>
    <property type="match status" value="1"/>
</dbReference>
<feature type="domain" description="MAM" evidence="2">
    <location>
        <begin position="535"/>
        <end position="720"/>
    </location>
</feature>
<dbReference type="InterPro" id="IPR000998">
    <property type="entry name" value="MAM_dom"/>
</dbReference>
<dbReference type="PROSITE" id="PS50060">
    <property type="entry name" value="MAM_2"/>
    <property type="match status" value="1"/>
</dbReference>
<keyword evidence="1" id="KW-0732">Signal</keyword>
<dbReference type="GO" id="GO:0016020">
    <property type="term" value="C:membrane"/>
    <property type="evidence" value="ECO:0007669"/>
    <property type="project" value="InterPro"/>
</dbReference>
<evidence type="ECO:0000313" key="3">
    <source>
        <dbReference type="EMBL" id="QDV06230.1"/>
    </source>
</evidence>
<dbReference type="PANTHER" id="PTHR38787">
    <property type="entry name" value="REGULATORY P DOMAIN-CONTAINING PROTEIN"/>
    <property type="match status" value="1"/>
</dbReference>
<dbReference type="Pfam" id="PF08309">
    <property type="entry name" value="LVIVD"/>
    <property type="match status" value="1"/>
</dbReference>
<gene>
    <name evidence="3" type="ORF">Poly30_17370</name>
</gene>
<dbReference type="EMBL" id="CP036434">
    <property type="protein sequence ID" value="QDV06230.1"/>
    <property type="molecule type" value="Genomic_DNA"/>
</dbReference>
<feature type="signal peptide" evidence="1">
    <location>
        <begin position="1"/>
        <end position="32"/>
    </location>
</feature>
<evidence type="ECO:0000313" key="4">
    <source>
        <dbReference type="Proteomes" id="UP000320390"/>
    </source>
</evidence>